<evidence type="ECO:0000313" key="2">
    <source>
        <dbReference type="EMBL" id="KPA41597.1"/>
    </source>
</evidence>
<accession>A0A0N0V6U2</accession>
<evidence type="ECO:0000256" key="1">
    <source>
        <dbReference type="SAM" id="MobiDB-lite"/>
    </source>
</evidence>
<reference evidence="2 3" key="1">
    <citation type="submission" date="2015-04" db="EMBL/GenBank/DDBJ databases">
        <title>The draft genome sequence of Fusarium langsethiae, a T-2/HT-2 mycotoxin producer.</title>
        <authorList>
            <person name="Lysoe E."/>
            <person name="Divon H.H."/>
            <person name="Terzi V."/>
            <person name="Orru L."/>
            <person name="Lamontanara A."/>
            <person name="Kolseth A.-K."/>
            <person name="Frandsen R.J."/>
            <person name="Nielsen K."/>
            <person name="Thrane U."/>
        </authorList>
    </citation>
    <scope>NUCLEOTIDE SEQUENCE [LARGE SCALE GENOMIC DNA]</scope>
    <source>
        <strain evidence="2 3">Fl201059</strain>
    </source>
</reference>
<feature type="region of interest" description="Disordered" evidence="1">
    <location>
        <begin position="58"/>
        <end position="108"/>
    </location>
</feature>
<dbReference type="EMBL" id="JXCE01000091">
    <property type="protein sequence ID" value="KPA41597.1"/>
    <property type="molecule type" value="Genomic_DNA"/>
</dbReference>
<dbReference type="OrthoDB" id="5106185at2759"/>
<keyword evidence="3" id="KW-1185">Reference proteome</keyword>
<proteinExistence type="predicted"/>
<dbReference type="AlphaFoldDB" id="A0A0N0V6U2"/>
<protein>
    <submittedName>
        <fullName evidence="2">Uncharacterized protein</fullName>
    </submittedName>
</protein>
<evidence type="ECO:0000313" key="3">
    <source>
        <dbReference type="Proteomes" id="UP000037904"/>
    </source>
</evidence>
<feature type="compositionally biased region" description="Basic and acidic residues" evidence="1">
    <location>
        <begin position="58"/>
        <end position="89"/>
    </location>
</feature>
<name>A0A0N0V6U2_FUSLA</name>
<organism evidence="2 3">
    <name type="scientific">Fusarium langsethiae</name>
    <dbReference type="NCBI Taxonomy" id="179993"/>
    <lineage>
        <taxon>Eukaryota</taxon>
        <taxon>Fungi</taxon>
        <taxon>Dikarya</taxon>
        <taxon>Ascomycota</taxon>
        <taxon>Pezizomycotina</taxon>
        <taxon>Sordariomycetes</taxon>
        <taxon>Hypocreomycetidae</taxon>
        <taxon>Hypocreales</taxon>
        <taxon>Nectriaceae</taxon>
        <taxon>Fusarium</taxon>
    </lineage>
</organism>
<comment type="caution">
    <text evidence="2">The sequence shown here is derived from an EMBL/GenBank/DDBJ whole genome shotgun (WGS) entry which is preliminary data.</text>
</comment>
<dbReference type="Proteomes" id="UP000037904">
    <property type="component" value="Unassembled WGS sequence"/>
</dbReference>
<sequence>MPTISLSSNKLFSTLSLVNTLNKYCKKNNCVVHIEKVPGYPKFKDSVWVGIDDDQCRDDYKKDDKENDYEYKKGGKDDDYESKKGRNGDDYDDDEVDEYKKGGKGSSRGQYEEVKYLKLDIEAKYSKKCAEFCCCA</sequence>
<gene>
    <name evidence="2" type="ORF">FLAG1_05493</name>
</gene>